<dbReference type="EMBL" id="BX294144">
    <property type="protein sequence ID" value="CAD74772.1"/>
    <property type="molecule type" value="Genomic_DNA"/>
</dbReference>
<dbReference type="HOGENOM" id="CLU_2495789_0_0_0"/>
<protein>
    <submittedName>
        <fullName evidence="1">Uncharacterized protein</fullName>
    </submittedName>
</protein>
<evidence type="ECO:0000313" key="1">
    <source>
        <dbReference type="EMBL" id="CAD74772.1"/>
    </source>
</evidence>
<name>Q7UQD1_RHOBA</name>
<dbReference type="STRING" id="243090.RB6390"/>
<sequence>MSNNSDAIMGRLMGAAYVRTRRSCQVRRGSNRTRRRRFFLRPVFRGPISSSWPRDPVSSAATRSRPSRHELHSTVRIVIVTGLGFV</sequence>
<organism evidence="1 2">
    <name type="scientific">Rhodopirellula baltica (strain DSM 10527 / NCIMB 13988 / SH1)</name>
    <dbReference type="NCBI Taxonomy" id="243090"/>
    <lineage>
        <taxon>Bacteria</taxon>
        <taxon>Pseudomonadati</taxon>
        <taxon>Planctomycetota</taxon>
        <taxon>Planctomycetia</taxon>
        <taxon>Pirellulales</taxon>
        <taxon>Pirellulaceae</taxon>
        <taxon>Rhodopirellula</taxon>
    </lineage>
</organism>
<proteinExistence type="predicted"/>
<dbReference type="Proteomes" id="UP000001025">
    <property type="component" value="Chromosome"/>
</dbReference>
<dbReference type="AlphaFoldDB" id="Q7UQD1"/>
<dbReference type="EnsemblBacteria" id="CAD74772">
    <property type="protein sequence ID" value="CAD74772"/>
    <property type="gene ID" value="RB6390"/>
</dbReference>
<dbReference type="InParanoid" id="Q7UQD1"/>
<evidence type="ECO:0000313" key="2">
    <source>
        <dbReference type="Proteomes" id="UP000001025"/>
    </source>
</evidence>
<keyword evidence="2" id="KW-1185">Reference proteome</keyword>
<reference evidence="1 2" key="1">
    <citation type="journal article" date="2003" name="Proc. Natl. Acad. Sci. U.S.A.">
        <title>Complete genome sequence of the marine planctomycete Pirellula sp. strain 1.</title>
        <authorList>
            <person name="Gloeckner F.O."/>
            <person name="Kube M."/>
            <person name="Bauer M."/>
            <person name="Teeling H."/>
            <person name="Lombardot T."/>
            <person name="Ludwig W."/>
            <person name="Gade D."/>
            <person name="Beck A."/>
            <person name="Borzym K."/>
            <person name="Heitmann K."/>
            <person name="Rabus R."/>
            <person name="Schlesner H."/>
            <person name="Amann R."/>
            <person name="Reinhardt R."/>
        </authorList>
    </citation>
    <scope>NUCLEOTIDE SEQUENCE [LARGE SCALE GENOMIC DNA]</scope>
    <source>
        <strain evidence="2">DSM 10527 / NCIMB 13988 / SH1</strain>
    </source>
</reference>
<accession>Q7UQD1</accession>
<dbReference type="KEGG" id="rba:RB6390"/>
<gene>
    <name evidence="1" type="ordered locus">RB6390</name>
</gene>